<proteinExistence type="predicted"/>
<reference evidence="2" key="1">
    <citation type="submission" date="2020-05" db="EMBL/GenBank/DDBJ databases">
        <authorList>
            <person name="Chiriac C."/>
            <person name="Salcher M."/>
            <person name="Ghai R."/>
            <person name="Kavagutti S V."/>
        </authorList>
    </citation>
    <scope>NUCLEOTIDE SEQUENCE</scope>
</reference>
<feature type="compositionally biased region" description="Polar residues" evidence="1">
    <location>
        <begin position="464"/>
        <end position="480"/>
    </location>
</feature>
<feature type="region of interest" description="Disordered" evidence="1">
    <location>
        <begin position="448"/>
        <end position="481"/>
    </location>
</feature>
<sequence length="508" mass="52904">MKKLIIAMVIASLSFMGLSNAQAADLPGLTPSFDTYTSQIGGFTVQINNYNASYSWAVTVSSGAYSINSSGLITVTGLSSGATANVNVTTSRVGYTTVSQSTNGQAIQRFLGVTPSLTASTPTRNGFRIQINNYSSSYIWSSSASAGTTSAPTSTGVITVSGVPRGQQITVTVYVNSPGFTGSQSTVTYAALPPPTSISPIIGNVSIISDGFTIPVTNFDDWFTWNVTSSSGQATIDANGLITVRGNDSTKLALVSITVVYSGTTYARVSTIGYSNTSALKLTPTILMGDVRADGFQTTITNYDPLYTWSVSSDDAQVFIDANGLIDVSGMDIGQKAEITISQRVLNGPQSSWTFIGQSFPSFGYLPKLGSLSAQSTSFAFQISNYNSFYEYEISTTRGVYAISSSGKVTISKLPKGGSATVTVKTSRDGNPGASSKIRGVATLTISNPSSSTSAVPNPAGGSSDKTATVTPDKGSSGNKTIICKDKKGVKKFVTGKSPVCPKGFTKQ</sequence>
<evidence type="ECO:0000313" key="2">
    <source>
        <dbReference type="EMBL" id="CAB4572990.1"/>
    </source>
</evidence>
<name>A0A6J6E8S4_9ZZZZ</name>
<gene>
    <name evidence="2" type="ORF">UFOPK1747_00084</name>
</gene>
<dbReference type="AlphaFoldDB" id="A0A6J6E8S4"/>
<dbReference type="EMBL" id="CAEZTV010000004">
    <property type="protein sequence ID" value="CAB4572990.1"/>
    <property type="molecule type" value="Genomic_DNA"/>
</dbReference>
<protein>
    <submittedName>
        <fullName evidence="2">Unannotated protein</fullName>
    </submittedName>
</protein>
<accession>A0A6J6E8S4</accession>
<organism evidence="2">
    <name type="scientific">freshwater metagenome</name>
    <dbReference type="NCBI Taxonomy" id="449393"/>
    <lineage>
        <taxon>unclassified sequences</taxon>
        <taxon>metagenomes</taxon>
        <taxon>ecological metagenomes</taxon>
    </lineage>
</organism>
<evidence type="ECO:0000256" key="1">
    <source>
        <dbReference type="SAM" id="MobiDB-lite"/>
    </source>
</evidence>